<dbReference type="AlphaFoldDB" id="X1T965"/>
<protein>
    <submittedName>
        <fullName evidence="1">Uncharacterized protein</fullName>
    </submittedName>
</protein>
<name>X1T965_9ZZZZ</name>
<feature type="non-terminal residue" evidence="1">
    <location>
        <position position="119"/>
    </location>
</feature>
<accession>X1T965</accession>
<organism evidence="1">
    <name type="scientific">marine sediment metagenome</name>
    <dbReference type="NCBI Taxonomy" id="412755"/>
    <lineage>
        <taxon>unclassified sequences</taxon>
        <taxon>metagenomes</taxon>
        <taxon>ecological metagenomes</taxon>
    </lineage>
</organism>
<reference evidence="1" key="1">
    <citation type="journal article" date="2014" name="Front. Microbiol.">
        <title>High frequency of phylogenetically diverse reductive dehalogenase-homologous genes in deep subseafloor sedimentary metagenomes.</title>
        <authorList>
            <person name="Kawai M."/>
            <person name="Futagami T."/>
            <person name="Toyoda A."/>
            <person name="Takaki Y."/>
            <person name="Nishi S."/>
            <person name="Hori S."/>
            <person name="Arai W."/>
            <person name="Tsubouchi T."/>
            <person name="Morono Y."/>
            <person name="Uchiyama I."/>
            <person name="Ito T."/>
            <person name="Fujiyama A."/>
            <person name="Inagaki F."/>
            <person name="Takami H."/>
        </authorList>
    </citation>
    <scope>NUCLEOTIDE SEQUENCE</scope>
    <source>
        <strain evidence="1">Expedition CK06-06</strain>
    </source>
</reference>
<evidence type="ECO:0000313" key="1">
    <source>
        <dbReference type="EMBL" id="GAJ01903.1"/>
    </source>
</evidence>
<sequence>MPISNPLGAPLQSQGKAETRVLTVASGDVAYTGYGFRPTALLIFAADTATGAASWGVASSDKTYGLTRQLFDDNMSHGTFIVYLAISSGNSQSAILKSFDADGFTLTWSKTGTPSGTAY</sequence>
<gene>
    <name evidence="1" type="ORF">S12H4_32060</name>
</gene>
<proteinExistence type="predicted"/>
<comment type="caution">
    <text evidence="1">The sequence shown here is derived from an EMBL/GenBank/DDBJ whole genome shotgun (WGS) entry which is preliminary data.</text>
</comment>
<dbReference type="EMBL" id="BARW01018766">
    <property type="protein sequence ID" value="GAJ01903.1"/>
    <property type="molecule type" value="Genomic_DNA"/>
</dbReference>